<dbReference type="PROSITE" id="PS50885">
    <property type="entry name" value="HAMP"/>
    <property type="match status" value="1"/>
</dbReference>
<keyword evidence="8" id="KW-0547">Nucleotide-binding</keyword>
<evidence type="ECO:0000256" key="8">
    <source>
        <dbReference type="ARBA" id="ARBA00022741"/>
    </source>
</evidence>
<dbReference type="RefSeq" id="WP_257530877.1">
    <property type="nucleotide sequence ID" value="NZ_JANKAS010000006.1"/>
</dbReference>
<evidence type="ECO:0000256" key="5">
    <source>
        <dbReference type="ARBA" id="ARBA00022553"/>
    </source>
</evidence>
<evidence type="ECO:0000313" key="17">
    <source>
        <dbReference type="EMBL" id="MCR1898992.1"/>
    </source>
</evidence>
<feature type="transmembrane region" description="Helical" evidence="14">
    <location>
        <begin position="9"/>
        <end position="29"/>
    </location>
</feature>
<dbReference type="Gene3D" id="1.10.287.130">
    <property type="match status" value="1"/>
</dbReference>
<dbReference type="GO" id="GO:0005886">
    <property type="term" value="C:plasma membrane"/>
    <property type="evidence" value="ECO:0007669"/>
    <property type="project" value="UniProtKB-SubCell"/>
</dbReference>
<keyword evidence="7 14" id="KW-0812">Transmembrane</keyword>
<evidence type="ECO:0000256" key="6">
    <source>
        <dbReference type="ARBA" id="ARBA00022679"/>
    </source>
</evidence>
<dbReference type="GO" id="GO:0000155">
    <property type="term" value="F:phosphorelay sensor kinase activity"/>
    <property type="evidence" value="ECO:0007669"/>
    <property type="project" value="InterPro"/>
</dbReference>
<dbReference type="Pfam" id="PF00672">
    <property type="entry name" value="HAMP"/>
    <property type="match status" value="1"/>
</dbReference>
<dbReference type="SUPFAM" id="SSF158472">
    <property type="entry name" value="HAMP domain-like"/>
    <property type="match status" value="1"/>
</dbReference>
<evidence type="ECO:0000256" key="9">
    <source>
        <dbReference type="ARBA" id="ARBA00022777"/>
    </source>
</evidence>
<dbReference type="SMART" id="SM00304">
    <property type="entry name" value="HAMP"/>
    <property type="match status" value="1"/>
</dbReference>
<dbReference type="CDD" id="cd00082">
    <property type="entry name" value="HisKA"/>
    <property type="match status" value="1"/>
</dbReference>
<dbReference type="PANTHER" id="PTHR45528:SF1">
    <property type="entry name" value="SENSOR HISTIDINE KINASE CPXA"/>
    <property type="match status" value="1"/>
</dbReference>
<evidence type="ECO:0000256" key="14">
    <source>
        <dbReference type="SAM" id="Phobius"/>
    </source>
</evidence>
<feature type="transmembrane region" description="Helical" evidence="14">
    <location>
        <begin position="165"/>
        <end position="186"/>
    </location>
</feature>
<evidence type="ECO:0000256" key="12">
    <source>
        <dbReference type="ARBA" id="ARBA00023012"/>
    </source>
</evidence>
<evidence type="ECO:0000256" key="2">
    <source>
        <dbReference type="ARBA" id="ARBA00004651"/>
    </source>
</evidence>
<dbReference type="SMART" id="SM00387">
    <property type="entry name" value="HATPase_c"/>
    <property type="match status" value="1"/>
</dbReference>
<keyword evidence="12" id="KW-0902">Two-component regulatory system</keyword>
<proteinExistence type="predicted"/>
<keyword evidence="11 14" id="KW-1133">Transmembrane helix</keyword>
<dbReference type="Proteomes" id="UP001205748">
    <property type="component" value="Unassembled WGS sequence"/>
</dbReference>
<comment type="subcellular location">
    <subcellularLocation>
        <location evidence="2">Cell membrane</location>
        <topology evidence="2">Multi-pass membrane protein</topology>
    </subcellularLocation>
</comment>
<keyword evidence="10" id="KW-0067">ATP-binding</keyword>
<evidence type="ECO:0000256" key="7">
    <source>
        <dbReference type="ARBA" id="ARBA00022692"/>
    </source>
</evidence>
<dbReference type="Pfam" id="PF00512">
    <property type="entry name" value="HisKA"/>
    <property type="match status" value="1"/>
</dbReference>
<evidence type="ECO:0000256" key="11">
    <source>
        <dbReference type="ARBA" id="ARBA00022989"/>
    </source>
</evidence>
<gene>
    <name evidence="17" type="ORF">NSA47_08340</name>
</gene>
<protein>
    <recommendedName>
        <fullName evidence="3">histidine kinase</fullName>
        <ecNumber evidence="3">2.7.13.3</ecNumber>
    </recommendedName>
</protein>
<evidence type="ECO:0000256" key="3">
    <source>
        <dbReference type="ARBA" id="ARBA00012438"/>
    </source>
</evidence>
<dbReference type="SMART" id="SM00388">
    <property type="entry name" value="HisKA"/>
    <property type="match status" value="1"/>
</dbReference>
<dbReference type="PRINTS" id="PR00344">
    <property type="entry name" value="BCTRLSENSOR"/>
</dbReference>
<accession>A0AAE3HEI0</accession>
<dbReference type="Gene3D" id="3.30.565.10">
    <property type="entry name" value="Histidine kinase-like ATPase, C-terminal domain"/>
    <property type="match status" value="1"/>
</dbReference>
<dbReference type="FunFam" id="3.30.565.10:FF:000006">
    <property type="entry name" value="Sensor histidine kinase WalK"/>
    <property type="match status" value="1"/>
</dbReference>
<dbReference type="PROSITE" id="PS50109">
    <property type="entry name" value="HIS_KIN"/>
    <property type="match status" value="1"/>
</dbReference>
<keyword evidence="6" id="KW-0808">Transferase</keyword>
<evidence type="ECO:0000256" key="10">
    <source>
        <dbReference type="ARBA" id="ARBA00022840"/>
    </source>
</evidence>
<evidence type="ECO:0000259" key="15">
    <source>
        <dbReference type="PROSITE" id="PS50109"/>
    </source>
</evidence>
<dbReference type="FunFam" id="1.10.287.130:FF:000001">
    <property type="entry name" value="Two-component sensor histidine kinase"/>
    <property type="match status" value="1"/>
</dbReference>
<organism evidence="17 18">
    <name type="scientific">Irregularibacter muris</name>
    <dbReference type="NCBI Taxonomy" id="1796619"/>
    <lineage>
        <taxon>Bacteria</taxon>
        <taxon>Bacillati</taxon>
        <taxon>Bacillota</taxon>
        <taxon>Clostridia</taxon>
        <taxon>Eubacteriales</taxon>
        <taxon>Eubacteriaceae</taxon>
        <taxon>Irregularibacter</taxon>
    </lineage>
</organism>
<evidence type="ECO:0000256" key="13">
    <source>
        <dbReference type="ARBA" id="ARBA00023136"/>
    </source>
</evidence>
<dbReference type="InterPro" id="IPR003660">
    <property type="entry name" value="HAMP_dom"/>
</dbReference>
<dbReference type="InterPro" id="IPR036097">
    <property type="entry name" value="HisK_dim/P_sf"/>
</dbReference>
<dbReference type="InterPro" id="IPR003594">
    <property type="entry name" value="HATPase_dom"/>
</dbReference>
<reference evidence="17" key="1">
    <citation type="submission" date="2022-07" db="EMBL/GenBank/DDBJ databases">
        <title>Enhanced cultured diversity of the mouse gut microbiota enables custom-made synthetic communities.</title>
        <authorList>
            <person name="Afrizal A."/>
        </authorList>
    </citation>
    <scope>NUCLEOTIDE SEQUENCE</scope>
    <source>
        <strain evidence="17">DSM 28593</strain>
    </source>
</reference>
<dbReference type="InterPro" id="IPR036890">
    <property type="entry name" value="HATPase_C_sf"/>
</dbReference>
<evidence type="ECO:0000313" key="18">
    <source>
        <dbReference type="Proteomes" id="UP001205748"/>
    </source>
</evidence>
<dbReference type="SUPFAM" id="SSF55874">
    <property type="entry name" value="ATPase domain of HSP90 chaperone/DNA topoisomerase II/histidine kinase"/>
    <property type="match status" value="1"/>
</dbReference>
<evidence type="ECO:0000256" key="1">
    <source>
        <dbReference type="ARBA" id="ARBA00000085"/>
    </source>
</evidence>
<dbReference type="AlphaFoldDB" id="A0AAE3HEI0"/>
<dbReference type="InterPro" id="IPR005467">
    <property type="entry name" value="His_kinase_dom"/>
</dbReference>
<dbReference type="PANTHER" id="PTHR45528">
    <property type="entry name" value="SENSOR HISTIDINE KINASE CPXA"/>
    <property type="match status" value="1"/>
</dbReference>
<dbReference type="InterPro" id="IPR050398">
    <property type="entry name" value="HssS/ArlS-like"/>
</dbReference>
<sequence length="463" mass="52314">MFKSLKSRLIITFTLIIILTVGMIDYVVLTEYANKNIAERKSKTFATANIIADLSKYQLDNANILRTILYQHTREIDGRVLIINRKKEVIMDSFYELEGKVIDAIEVEQALKNKDSMNLYSTPSKIMQLAVPMTIEDQTSDNILGTVLLSVSINDIESSLQSLRWQVLIFSLLGVILAIGACILAAHSISKPIAGLTQAAKKITQGKLGTQVNVRGKNEIAQLSTTFNEMSQEIAFIDQNRRNFISSASHELKTPLSSMKALVQPLLHEDIDGETRREFLEDIDGEIDRLTKLIHSLLTLTRMEELKLKMTKQSLYPVLERVMSILQPIAQENNVALINKVSDNLAFSFDKEHLTMVFLNIIENGIKYRDPSKESHVLVYLQEEKDFIQLIFQDNGIGMSAESTPYIFKDFYRGDHSRSRSTGGYGLGLSITHRIITLHDWTIEVKSALGEGSQFIIKIPMKK</sequence>
<dbReference type="Pfam" id="PF02518">
    <property type="entry name" value="HATPase_c"/>
    <property type="match status" value="1"/>
</dbReference>
<dbReference type="CDD" id="cd00075">
    <property type="entry name" value="HATPase"/>
    <property type="match status" value="1"/>
</dbReference>
<dbReference type="CDD" id="cd06225">
    <property type="entry name" value="HAMP"/>
    <property type="match status" value="1"/>
</dbReference>
<keyword evidence="18" id="KW-1185">Reference proteome</keyword>
<dbReference type="InterPro" id="IPR003661">
    <property type="entry name" value="HisK_dim/P_dom"/>
</dbReference>
<dbReference type="EC" id="2.7.13.3" evidence="3"/>
<dbReference type="GO" id="GO:0005524">
    <property type="term" value="F:ATP binding"/>
    <property type="evidence" value="ECO:0007669"/>
    <property type="project" value="UniProtKB-KW"/>
</dbReference>
<keyword evidence="13 14" id="KW-0472">Membrane</keyword>
<name>A0AAE3HEI0_9FIRM</name>
<dbReference type="SUPFAM" id="SSF47384">
    <property type="entry name" value="Homodimeric domain of signal transducing histidine kinase"/>
    <property type="match status" value="1"/>
</dbReference>
<dbReference type="Gene3D" id="6.10.340.10">
    <property type="match status" value="1"/>
</dbReference>
<feature type="domain" description="Histidine kinase" evidence="15">
    <location>
        <begin position="247"/>
        <end position="463"/>
    </location>
</feature>
<dbReference type="InterPro" id="IPR004358">
    <property type="entry name" value="Sig_transdc_His_kin-like_C"/>
</dbReference>
<evidence type="ECO:0000259" key="16">
    <source>
        <dbReference type="PROSITE" id="PS50885"/>
    </source>
</evidence>
<keyword evidence="4" id="KW-1003">Cell membrane</keyword>
<feature type="domain" description="HAMP" evidence="16">
    <location>
        <begin position="187"/>
        <end position="239"/>
    </location>
</feature>
<comment type="catalytic activity">
    <reaction evidence="1">
        <text>ATP + protein L-histidine = ADP + protein N-phospho-L-histidine.</text>
        <dbReference type="EC" id="2.7.13.3"/>
    </reaction>
</comment>
<dbReference type="EMBL" id="JANKAS010000006">
    <property type="protein sequence ID" value="MCR1898992.1"/>
    <property type="molecule type" value="Genomic_DNA"/>
</dbReference>
<keyword evidence="9 17" id="KW-0418">Kinase</keyword>
<comment type="caution">
    <text evidence="17">The sequence shown here is derived from an EMBL/GenBank/DDBJ whole genome shotgun (WGS) entry which is preliminary data.</text>
</comment>
<keyword evidence="5" id="KW-0597">Phosphoprotein</keyword>
<evidence type="ECO:0000256" key="4">
    <source>
        <dbReference type="ARBA" id="ARBA00022475"/>
    </source>
</evidence>